<dbReference type="InterPro" id="IPR013384">
    <property type="entry name" value="Flagell_FlgL"/>
</dbReference>
<keyword evidence="2" id="KW-0969">Cilium</keyword>
<protein>
    <submittedName>
        <fullName evidence="2">Flagellar hook-associated protein 3</fullName>
    </submittedName>
</protein>
<dbReference type="AlphaFoldDB" id="A0A2S8G5B4"/>
<keyword evidence="2" id="KW-0966">Cell projection</keyword>
<evidence type="ECO:0000313" key="3">
    <source>
        <dbReference type="Proteomes" id="UP000238322"/>
    </source>
</evidence>
<dbReference type="Pfam" id="PF00669">
    <property type="entry name" value="Flagellin_N"/>
    <property type="match status" value="1"/>
</dbReference>
<dbReference type="GO" id="GO:0071973">
    <property type="term" value="P:bacterial-type flagellum-dependent cell motility"/>
    <property type="evidence" value="ECO:0007669"/>
    <property type="project" value="InterPro"/>
</dbReference>
<dbReference type="Gene3D" id="1.20.1330.10">
    <property type="entry name" value="f41 fragment of flagellin, N-terminal domain"/>
    <property type="match status" value="2"/>
</dbReference>
<keyword evidence="2" id="KW-0282">Flagellum</keyword>
<dbReference type="PANTHER" id="PTHR42792">
    <property type="entry name" value="FLAGELLIN"/>
    <property type="match status" value="1"/>
</dbReference>
<dbReference type="OrthoDB" id="225814at2"/>
<dbReference type="NCBIfam" id="TIGR02550">
    <property type="entry name" value="flagell_flgL"/>
    <property type="match status" value="1"/>
</dbReference>
<dbReference type="PANTHER" id="PTHR42792:SF1">
    <property type="entry name" value="FLAGELLAR HOOK-ASSOCIATED PROTEIN 3"/>
    <property type="match status" value="1"/>
</dbReference>
<evidence type="ECO:0000259" key="1">
    <source>
        <dbReference type="Pfam" id="PF00669"/>
    </source>
</evidence>
<gene>
    <name evidence="2" type="primary">flgL</name>
    <name evidence="2" type="ORF">C5Y83_02550</name>
</gene>
<dbReference type="Proteomes" id="UP000238322">
    <property type="component" value="Unassembled WGS sequence"/>
</dbReference>
<organism evidence="2 3">
    <name type="scientific">Blastopirellula marina</name>
    <dbReference type="NCBI Taxonomy" id="124"/>
    <lineage>
        <taxon>Bacteria</taxon>
        <taxon>Pseudomonadati</taxon>
        <taxon>Planctomycetota</taxon>
        <taxon>Planctomycetia</taxon>
        <taxon>Pirellulales</taxon>
        <taxon>Pirellulaceae</taxon>
        <taxon>Blastopirellula</taxon>
    </lineage>
</organism>
<feature type="domain" description="Flagellin N-terminal" evidence="1">
    <location>
        <begin position="16"/>
        <end position="149"/>
    </location>
</feature>
<accession>A0A2S8G5B4</accession>
<reference evidence="2 3" key="1">
    <citation type="submission" date="2018-02" db="EMBL/GenBank/DDBJ databases">
        <title>Comparative genomes isolates from brazilian mangrove.</title>
        <authorList>
            <person name="Araujo J.E."/>
            <person name="Taketani R.G."/>
            <person name="Silva M.C.P."/>
            <person name="Loureco M.V."/>
            <person name="Andreote F.D."/>
        </authorList>
    </citation>
    <scope>NUCLEOTIDE SEQUENCE [LARGE SCALE GENOMIC DNA]</scope>
    <source>
        <strain evidence="2 3">Hex-1 MGV</strain>
    </source>
</reference>
<dbReference type="RefSeq" id="WP_105328082.1">
    <property type="nucleotide sequence ID" value="NZ_PUHY01000004.1"/>
</dbReference>
<dbReference type="SUPFAM" id="SSF64518">
    <property type="entry name" value="Phase 1 flagellin"/>
    <property type="match status" value="2"/>
</dbReference>
<dbReference type="GO" id="GO:0009424">
    <property type="term" value="C:bacterial-type flagellum hook"/>
    <property type="evidence" value="ECO:0007669"/>
    <property type="project" value="InterPro"/>
</dbReference>
<dbReference type="InterPro" id="IPR001492">
    <property type="entry name" value="Flagellin"/>
</dbReference>
<dbReference type="InterPro" id="IPR001029">
    <property type="entry name" value="Flagellin_N"/>
</dbReference>
<sequence length="1247" mass="129599">MTRIIPVPSGRTSDYLLSQRLTNQMSADQLDLLRLQTQISTGRRVLSLSDDAPAAIRGVTLQSLLEQKTQIQTNLTTSQSYLAATDVALANAANTLNEMSGLAVRLSDTTFSDSELAAAGEQVERAIQQMMDLANQQFRGRYLFSGSNTTTVPFQELENGLVQYQGNTTGLQSFADIDLLFDTTVNGHDAFGAISEQLKGLADLNPVLTPSTKLSDLRGGKGIEKGSFQISDGISPPVTIDISKANTLADVARLIESNPPAGRKLTARISDTGLIVDIDDAGGGNLTIRELGGSRVAAQLGILDTDGNLTNPIVGTDLNPKLTLTSKVENLLGTRANAVIEYPGTNNDILIKAHDNGESLNGVKIQLVDDNLLKAGAGITRGNEIVNRGTDLLRPQTTLNFSGADNNLLLTANATDGSLDGVQIVIDATNNVGDSAVIGPTTLVDGVPTITVQIDDTDETTLQSLANAFAADGRFAIGGAASTGEAFDPASTIASSNDGLISTTGITNQAVKSRASLALVGGGNDLTLIANQAGEQFNDVEIVIDASGDIGDAATASYSDNGSTRRLTIQIDDSNETTLQSVINAIAAEGSFSVTYDNGNGESFNLASAVPSSSAGTIGNTGNTGGAADSYFVQVSSGTTTADDLLRALNDHAEFASDFTASIDPKDTTAEFLSASGTVSTSVIGETTGGSGVVFDRESGIQVQNGTESTILTFDDVETVEDLLNVFNRSGAGLVAEINASGNGINVRSNISGGDFSIGENGGSTATQLGLRSFNSDTVLTDLNFGRGVQGTDGTDLTITRNDGVELEIDLATAKTVGDVLNLINNHPKNLDGTNAIVARLSEFGNGIELIDDNPDGFGRLKVSQGVLSQAGVDLGLIPAGETEATVSNSPDAQPATATVRFDAPNNQNNAFKLTANAPGISYNNIQVEFVNSAASGNQALVNFDQATQKLTIDVDPTLTSTNTVIAAIKAEGTFDAELFSTEDATNSGAGLITQTGVLATTNGGTPLADSESATADITFAAPDHLNTAFTLVAKDAGTLRNGVRVILDDSLASGGVPNATFAPGANTLTIKIEAGVTTANQVIAAIDQEGNFDAKLLFTNDATNDGSGIINSTGTVGTTSGGTAEVLTGRNVNAQETKGIFNSLLRLKDAIAAKDVREISRVSEMMKQDIQRLSFTRGELGARDQHVDVLKARGEDEILELKSNLSLEIDVDMIQAITDMTAKQASFQASLQTAGQLYQLTLLDYI</sequence>
<evidence type="ECO:0000313" key="2">
    <source>
        <dbReference type="EMBL" id="PQO39645.1"/>
    </source>
</evidence>
<proteinExistence type="predicted"/>
<name>A0A2S8G5B4_9BACT</name>
<comment type="caution">
    <text evidence="2">The sequence shown here is derived from an EMBL/GenBank/DDBJ whole genome shotgun (WGS) entry which is preliminary data.</text>
</comment>
<dbReference type="GO" id="GO:0005198">
    <property type="term" value="F:structural molecule activity"/>
    <property type="evidence" value="ECO:0007669"/>
    <property type="project" value="InterPro"/>
</dbReference>
<dbReference type="EMBL" id="PUHY01000004">
    <property type="protein sequence ID" value="PQO39645.1"/>
    <property type="molecule type" value="Genomic_DNA"/>
</dbReference>